<keyword evidence="4" id="KW-0539">Nucleus</keyword>
<keyword evidence="4" id="KW-0963">Cytoplasm</keyword>
<evidence type="ECO:0000256" key="3">
    <source>
        <dbReference type="PROSITE-ProRule" id="PRU00808"/>
    </source>
</evidence>
<dbReference type="RefSeq" id="XP_014664783.1">
    <property type="nucleotide sequence ID" value="XM_014809297.1"/>
</dbReference>
<dbReference type="PROSITE" id="PS51475">
    <property type="entry name" value="PROTEASOME_ALPHA_2"/>
    <property type="match status" value="1"/>
</dbReference>
<feature type="domain" description="Proteasome alpha-type subunits" evidence="5">
    <location>
        <begin position="18"/>
        <end position="40"/>
    </location>
</feature>
<protein>
    <recommendedName>
        <fullName evidence="4">Proteasome subunit alpha type</fullName>
    </recommendedName>
</protein>
<dbReference type="InterPro" id="IPR050115">
    <property type="entry name" value="Proteasome_alpha"/>
</dbReference>
<dbReference type="Proteomes" id="UP000695022">
    <property type="component" value="Unplaced"/>
</dbReference>
<keyword evidence="6" id="KW-1185">Reference proteome</keyword>
<dbReference type="PROSITE" id="PS00388">
    <property type="entry name" value="PROTEASOME_ALPHA_1"/>
    <property type="match status" value="1"/>
</dbReference>
<accession>A0ABM1DXW2</accession>
<comment type="similarity">
    <text evidence="3 4">Belongs to the peptidase T1A family.</text>
</comment>
<evidence type="ECO:0000256" key="2">
    <source>
        <dbReference type="ARBA" id="ARBA00022942"/>
    </source>
</evidence>
<dbReference type="InterPro" id="IPR023332">
    <property type="entry name" value="Proteasome_alpha-type"/>
</dbReference>
<dbReference type="InterPro" id="IPR001353">
    <property type="entry name" value="Proteasome_sua/b"/>
</dbReference>
<evidence type="ECO:0000256" key="1">
    <source>
        <dbReference type="ARBA" id="ARBA00002000"/>
    </source>
</evidence>
<dbReference type="Pfam" id="PF00227">
    <property type="entry name" value="Proteasome"/>
    <property type="match status" value="1"/>
</dbReference>
<dbReference type="InterPro" id="IPR000426">
    <property type="entry name" value="Proteasome_asu_N"/>
</dbReference>
<dbReference type="PANTHER" id="PTHR11599">
    <property type="entry name" value="PROTEASOME SUBUNIT ALPHA/BETA"/>
    <property type="match status" value="1"/>
</dbReference>
<dbReference type="Gene3D" id="3.60.20.10">
    <property type="entry name" value="Glutamine Phosphoribosylpyrophosphate, subunit 1, domain 1"/>
    <property type="match status" value="1"/>
</dbReference>
<evidence type="ECO:0000313" key="6">
    <source>
        <dbReference type="Proteomes" id="UP000695022"/>
    </source>
</evidence>
<evidence type="ECO:0000313" key="7">
    <source>
        <dbReference type="RefSeq" id="XP_014664783.1"/>
    </source>
</evidence>
<gene>
    <name evidence="7" type="primary">LOC106807067</name>
</gene>
<evidence type="ECO:0000259" key="5">
    <source>
        <dbReference type="PROSITE" id="PS00388"/>
    </source>
</evidence>
<dbReference type="SUPFAM" id="SSF56235">
    <property type="entry name" value="N-terminal nucleophile aminohydrolases (Ntn hydrolases)"/>
    <property type="match status" value="1"/>
</dbReference>
<keyword evidence="2 3" id="KW-0647">Proteasome</keyword>
<organism evidence="6 7">
    <name type="scientific">Priapulus caudatus</name>
    <name type="common">Priapulid worm</name>
    <dbReference type="NCBI Taxonomy" id="37621"/>
    <lineage>
        <taxon>Eukaryota</taxon>
        <taxon>Metazoa</taxon>
        <taxon>Ecdysozoa</taxon>
        <taxon>Scalidophora</taxon>
        <taxon>Priapulida</taxon>
        <taxon>Priapulimorpha</taxon>
        <taxon>Priapulimorphida</taxon>
        <taxon>Priapulidae</taxon>
        <taxon>Priapulus</taxon>
    </lineage>
</organism>
<comment type="subcellular location">
    <subcellularLocation>
        <location evidence="4">Cytoplasm</location>
    </subcellularLocation>
    <subcellularLocation>
        <location evidence="4">Nucleus</location>
    </subcellularLocation>
</comment>
<evidence type="ECO:0000256" key="4">
    <source>
        <dbReference type="RuleBase" id="RU000551"/>
    </source>
</evidence>
<dbReference type="SMART" id="SM00948">
    <property type="entry name" value="Proteasome_A_N"/>
    <property type="match status" value="1"/>
</dbReference>
<dbReference type="InterPro" id="IPR029055">
    <property type="entry name" value="Ntn_hydrolases_N"/>
</dbReference>
<name>A0ABM1DXW2_PRICU</name>
<dbReference type="CDD" id="cd03751">
    <property type="entry name" value="proteasome_alpha_type_3"/>
    <property type="match status" value="1"/>
</dbReference>
<reference evidence="7" key="1">
    <citation type="submission" date="2025-08" db="UniProtKB">
        <authorList>
            <consortium name="RefSeq"/>
        </authorList>
    </citation>
    <scope>IDENTIFICATION</scope>
</reference>
<dbReference type="GeneID" id="106807067"/>
<sequence>MYYKPRDHDFAVSLVQVYDLSASQFSPDGRVFQVEYAIKAVENSSTAIAIRGKDGVVFAVENLILSKLYEKGTNKRIHNLDSHIGMAMAGLLSDGRSLVDVARTEASNYRMDYGSSIPLKTMADRMSMYMHAYTLYSAVRPYGCSIVIGSYEDGNPQMYMVDPSGVAMGYYGIAIGKARQAAKTEIEKLKMTEMTCRELVKEAAKMLVEILTLAFLFVIHVVHDEVKDKAFELELSWVGEMTGGKHERVPDDLRAEAEKYAKEALAESDESEDEDM</sequence>
<comment type="subunit">
    <text evidence="4">The 20S proteasome core is composed of 28 subunits that are arranged in four stacked rings, resulting in a barrel-shaped structure. The two end rings are each formed by seven alpha subunits, and the two central rings are each formed by seven beta subunits.</text>
</comment>
<comment type="function">
    <text evidence="1">The proteasome is a multicatalytic proteinase complex which is characterized by its ability to cleave peptides with Arg, Phe, Tyr, Leu, and Glu adjacent to the leaving group at neutral or slightly basic pH. The proteasome has an ATP-dependent proteolytic activity.</text>
</comment>
<dbReference type="Pfam" id="PF10584">
    <property type="entry name" value="Proteasome_A_N"/>
    <property type="match status" value="1"/>
</dbReference>
<proteinExistence type="inferred from homology"/>